<feature type="transmembrane region" description="Helical" evidence="8">
    <location>
        <begin position="339"/>
        <end position="361"/>
    </location>
</feature>
<dbReference type="PROSITE" id="PS50111">
    <property type="entry name" value="CHEMOTAXIS_TRANSDUC_2"/>
    <property type="match status" value="1"/>
</dbReference>
<comment type="caution">
    <text evidence="11">The sequence shown here is derived from an EMBL/GenBank/DDBJ whole genome shotgun (WGS) entry which is preliminary data.</text>
</comment>
<dbReference type="InterPro" id="IPR003660">
    <property type="entry name" value="HAMP_dom"/>
</dbReference>
<name>A0A3M8DQY1_9BACL</name>
<comment type="subcellular location">
    <subcellularLocation>
        <location evidence="1">Cell membrane</location>
    </subcellularLocation>
</comment>
<proteinExistence type="inferred from homology"/>
<dbReference type="InterPro" id="IPR004089">
    <property type="entry name" value="MCPsignal_dom"/>
</dbReference>
<dbReference type="Gene3D" id="1.10.287.950">
    <property type="entry name" value="Methyl-accepting chemotaxis protein"/>
    <property type="match status" value="1"/>
</dbReference>
<dbReference type="Proteomes" id="UP000271031">
    <property type="component" value="Unassembled WGS sequence"/>
</dbReference>
<sequence>MMHTLPIIRDAVAAGKEYYPFRRKRIPLEMTAYKSPSPTTIKNGREPVAAVASLRGRSVIRSEPIRTMTRKPVNVLVNGCLIPRRSKIIRLANEPMAAPIKAPKAAESFIICGSRQENRRAMMPPSNPINTCCDLVKLSFHPSKLILSDVLLPTKVFPMLFSSINREFVEKWKIRGLGIVMNSSALQSRRARLAGKTTEEVAARIGSLLAGSNGLEEKKEEIRALLDQALGKREYFVVIDETGLGQIHTNRLREGVVFGDVVGQRAAGTSKLLAQLYRRDTGEWLIDTSCPIGVYGKKRYVLRMGTLLHRPFLQPAILGLSALPSFVSVPIGLLCGAGLIEVAIVAGSSLAVGMIGGHFLYSHMQKQLETWLGMTRTVSSGDLTKRIETQARDEFHQMGLELNKMVLGMKSMISEISSSSKTTRSISLQQSKQADELAETFEELTGIMSEFHAGAGQQATGTKQAMERLEEVLQRLMEIREAAVVARELGKRAAIVTSDGTKAVSSASNQMVQMEAAMNGTANRIQELAKGAELISEQATSITRIARQTNTLALNASIEAARAGEHGRGFAVVAGEVRQLAEETTRFAEQIVATIEMIHQEAARARQDSQEGLHVLLAANNEVTEAGQAIRSLEAVVKENEQQSVQNEERAEAVLDNCRSVMQTIKQVEAIAHEFSESVAEAASAVEGQTEAVNRLALESNQLSNQAEKLETIVERFRY</sequence>
<dbReference type="GO" id="GO:0007165">
    <property type="term" value="P:signal transduction"/>
    <property type="evidence" value="ECO:0007669"/>
    <property type="project" value="UniProtKB-KW"/>
</dbReference>
<dbReference type="OrthoDB" id="2493490at2"/>
<evidence type="ECO:0000256" key="5">
    <source>
        <dbReference type="ARBA" id="ARBA00029447"/>
    </source>
</evidence>
<feature type="coiled-coil region" evidence="7">
    <location>
        <begin position="459"/>
        <end position="486"/>
    </location>
</feature>
<evidence type="ECO:0000259" key="9">
    <source>
        <dbReference type="PROSITE" id="PS50111"/>
    </source>
</evidence>
<dbReference type="PANTHER" id="PTHR32089">
    <property type="entry name" value="METHYL-ACCEPTING CHEMOTAXIS PROTEIN MCPB"/>
    <property type="match status" value="1"/>
</dbReference>
<comment type="similarity">
    <text evidence="5">Belongs to the methyl-accepting chemotaxis (MCP) protein family.</text>
</comment>
<feature type="domain" description="Methyl-accepting transducer" evidence="9">
    <location>
        <begin position="433"/>
        <end position="683"/>
    </location>
</feature>
<protein>
    <submittedName>
        <fullName evidence="11">Methyl-accepting chemotaxis protein</fullName>
    </submittedName>
</protein>
<evidence type="ECO:0000256" key="7">
    <source>
        <dbReference type="SAM" id="Coils"/>
    </source>
</evidence>
<keyword evidence="2" id="KW-1003">Cell membrane</keyword>
<dbReference type="SUPFAM" id="SSF58104">
    <property type="entry name" value="Methyl-accepting chemotaxis protein (MCP) signaling domain"/>
    <property type="match status" value="1"/>
</dbReference>
<dbReference type="AlphaFoldDB" id="A0A3M8DQY1"/>
<evidence type="ECO:0000313" key="12">
    <source>
        <dbReference type="Proteomes" id="UP000271031"/>
    </source>
</evidence>
<organism evidence="11 12">
    <name type="scientific">Brevibacillus fluminis</name>
    <dbReference type="NCBI Taxonomy" id="511487"/>
    <lineage>
        <taxon>Bacteria</taxon>
        <taxon>Bacillati</taxon>
        <taxon>Bacillota</taxon>
        <taxon>Bacilli</taxon>
        <taxon>Bacillales</taxon>
        <taxon>Paenibacillaceae</taxon>
        <taxon>Brevibacillus</taxon>
    </lineage>
</organism>
<dbReference type="EMBL" id="RHHQ01000007">
    <property type="protein sequence ID" value="RNB90528.1"/>
    <property type="molecule type" value="Genomic_DNA"/>
</dbReference>
<keyword evidence="4 6" id="KW-0807">Transducer</keyword>
<dbReference type="Pfam" id="PF00015">
    <property type="entry name" value="MCPsignal"/>
    <property type="match status" value="1"/>
</dbReference>
<evidence type="ECO:0000256" key="6">
    <source>
        <dbReference type="PROSITE-ProRule" id="PRU00284"/>
    </source>
</evidence>
<dbReference type="PANTHER" id="PTHR32089:SF112">
    <property type="entry name" value="LYSOZYME-LIKE PROTEIN-RELATED"/>
    <property type="match status" value="1"/>
</dbReference>
<dbReference type="PROSITE" id="PS50885">
    <property type="entry name" value="HAMP"/>
    <property type="match status" value="1"/>
</dbReference>
<keyword evidence="3 8" id="KW-0472">Membrane</keyword>
<gene>
    <name evidence="11" type="ORF">EDM56_08465</name>
</gene>
<evidence type="ECO:0000259" key="10">
    <source>
        <dbReference type="PROSITE" id="PS50885"/>
    </source>
</evidence>
<evidence type="ECO:0000256" key="3">
    <source>
        <dbReference type="ARBA" id="ARBA00023136"/>
    </source>
</evidence>
<reference evidence="11 12" key="1">
    <citation type="submission" date="2018-10" db="EMBL/GenBank/DDBJ databases">
        <title>Phylogenomics of Brevibacillus.</title>
        <authorList>
            <person name="Dunlap C."/>
        </authorList>
    </citation>
    <scope>NUCLEOTIDE SEQUENCE [LARGE SCALE GENOMIC DNA]</scope>
    <source>
        <strain evidence="11 12">JCM 15716</strain>
    </source>
</reference>
<keyword evidence="8" id="KW-0812">Transmembrane</keyword>
<dbReference type="SMART" id="SM00283">
    <property type="entry name" value="MA"/>
    <property type="match status" value="1"/>
</dbReference>
<evidence type="ECO:0000256" key="8">
    <source>
        <dbReference type="SAM" id="Phobius"/>
    </source>
</evidence>
<feature type="transmembrane region" description="Helical" evidence="8">
    <location>
        <begin position="312"/>
        <end position="333"/>
    </location>
</feature>
<evidence type="ECO:0000256" key="2">
    <source>
        <dbReference type="ARBA" id="ARBA00022475"/>
    </source>
</evidence>
<evidence type="ECO:0000256" key="4">
    <source>
        <dbReference type="ARBA" id="ARBA00023224"/>
    </source>
</evidence>
<keyword evidence="8" id="KW-1133">Transmembrane helix</keyword>
<evidence type="ECO:0000256" key="1">
    <source>
        <dbReference type="ARBA" id="ARBA00004236"/>
    </source>
</evidence>
<evidence type="ECO:0000313" key="11">
    <source>
        <dbReference type="EMBL" id="RNB90528.1"/>
    </source>
</evidence>
<keyword evidence="12" id="KW-1185">Reference proteome</keyword>
<keyword evidence="7" id="KW-0175">Coiled coil</keyword>
<dbReference type="CDD" id="cd06225">
    <property type="entry name" value="HAMP"/>
    <property type="match status" value="1"/>
</dbReference>
<accession>A0A3M8DQY1</accession>
<dbReference type="GO" id="GO:0005886">
    <property type="term" value="C:plasma membrane"/>
    <property type="evidence" value="ECO:0007669"/>
    <property type="project" value="UniProtKB-SubCell"/>
</dbReference>
<feature type="domain" description="HAMP" evidence="10">
    <location>
        <begin position="375"/>
        <end position="414"/>
    </location>
</feature>